<accession>A0ABP1C768</accession>
<name>A0ABP1C768_9GAMM</name>
<keyword evidence="6 7" id="KW-0472">Membrane</keyword>
<feature type="transmembrane region" description="Helical" evidence="7">
    <location>
        <begin position="49"/>
        <end position="70"/>
    </location>
</feature>
<organism evidence="9 10">
    <name type="scientific">Candidatus Methylocalor cossyra</name>
    <dbReference type="NCBI Taxonomy" id="3108543"/>
    <lineage>
        <taxon>Bacteria</taxon>
        <taxon>Pseudomonadati</taxon>
        <taxon>Pseudomonadota</taxon>
        <taxon>Gammaproteobacteria</taxon>
        <taxon>Methylococcales</taxon>
        <taxon>Methylococcaceae</taxon>
        <taxon>Candidatus Methylocalor</taxon>
    </lineage>
</organism>
<proteinExistence type="predicted"/>
<dbReference type="InterPro" id="IPR011008">
    <property type="entry name" value="Dimeric_a/b-barrel"/>
</dbReference>
<feature type="transmembrane region" description="Helical" evidence="7">
    <location>
        <begin position="315"/>
        <end position="337"/>
    </location>
</feature>
<dbReference type="InterPro" id="IPR010290">
    <property type="entry name" value="TM_effector"/>
</dbReference>
<feature type="transmembrane region" description="Helical" evidence="7">
    <location>
        <begin position="144"/>
        <end position="170"/>
    </location>
</feature>
<evidence type="ECO:0000256" key="1">
    <source>
        <dbReference type="ARBA" id="ARBA00004651"/>
    </source>
</evidence>
<dbReference type="Pfam" id="PF05977">
    <property type="entry name" value="MFS_3"/>
    <property type="match status" value="1"/>
</dbReference>
<keyword evidence="2" id="KW-0813">Transport</keyword>
<dbReference type="RefSeq" id="WP_348759615.1">
    <property type="nucleotide sequence ID" value="NZ_OZ026884.1"/>
</dbReference>
<keyword evidence="5 7" id="KW-1133">Transmembrane helix</keyword>
<evidence type="ECO:0000256" key="2">
    <source>
        <dbReference type="ARBA" id="ARBA00022448"/>
    </source>
</evidence>
<feature type="transmembrane region" description="Helical" evidence="7">
    <location>
        <begin position="20"/>
        <end position="43"/>
    </location>
</feature>
<evidence type="ECO:0000313" key="10">
    <source>
        <dbReference type="Proteomes" id="UP001497493"/>
    </source>
</evidence>
<keyword evidence="10" id="KW-1185">Reference proteome</keyword>
<dbReference type="CDD" id="cd06173">
    <property type="entry name" value="MFS_MefA_like"/>
    <property type="match status" value="1"/>
</dbReference>
<dbReference type="PANTHER" id="PTHR23513:SF11">
    <property type="entry name" value="STAPHYLOFERRIN A TRANSPORTER"/>
    <property type="match status" value="1"/>
</dbReference>
<feature type="transmembrane region" description="Helical" evidence="7">
    <location>
        <begin position="110"/>
        <end position="132"/>
    </location>
</feature>
<dbReference type="PANTHER" id="PTHR23513">
    <property type="entry name" value="INTEGRAL MEMBRANE EFFLUX PROTEIN-RELATED"/>
    <property type="match status" value="1"/>
</dbReference>
<evidence type="ECO:0000259" key="8">
    <source>
        <dbReference type="PROSITE" id="PS50850"/>
    </source>
</evidence>
<dbReference type="EMBL" id="OZ026884">
    <property type="protein sequence ID" value="CAL1240106.1"/>
    <property type="molecule type" value="Genomic_DNA"/>
</dbReference>
<dbReference type="InterPro" id="IPR020846">
    <property type="entry name" value="MFS_dom"/>
</dbReference>
<sequence length="525" mass="56415">MTMPRHSPWAPLRQRLFRALWIASVASNIGTWMQDVGAAWLMTSLAPQPLMVASVQVASTLPVLLLALPAGALADIVDRRHLLIAAQVWMLLVAGTLGLATALQATDDRLLLGLTLCLGLGSAFTLPAWAAIIPELVPREQLQAAVTLNGLAINVSRAVGPALAGLLLAWSGPATVFLVNAGSFIGVVAVLAAWKRPPRDSALPAERLWGAMRAGFRYVRHARPLLRILVRAGAFFLFASAPWALLPLLVRQEWGAGPTVYGLLLGAIGGGAVAGAFLLPTLRGRSSNDRLLPLAALVYAGMMAALALVREPLLALAPGWAAGSCWLIVLTSLQGAAQAALPAWVRARGLALVMVVVMGGMAGGGLLWGKVASRWSIPEALLIAATGLTVATLLTAPLRIGGHEGLDLTPSLHWPLPDNQPAHDRGPVLVTLTYQVAAEHRRQFAGLMKELHRMRRRDGAYYWQLFRDTEDPGRYLEIFLVESWLEHLRQHERVTVADRNLQERIQACLVPNTRPTVSHLVADAD</sequence>
<evidence type="ECO:0000313" key="9">
    <source>
        <dbReference type="EMBL" id="CAL1240106.1"/>
    </source>
</evidence>
<dbReference type="PROSITE" id="PS50850">
    <property type="entry name" value="MFS"/>
    <property type="match status" value="1"/>
</dbReference>
<protein>
    <submittedName>
        <fullName evidence="9">MFS domain-containing protein</fullName>
    </submittedName>
</protein>
<feature type="domain" description="Major facilitator superfamily (MFS) profile" evidence="8">
    <location>
        <begin position="16"/>
        <end position="403"/>
    </location>
</feature>
<dbReference type="Proteomes" id="UP001497493">
    <property type="component" value="Chromosome"/>
</dbReference>
<evidence type="ECO:0000256" key="7">
    <source>
        <dbReference type="SAM" id="Phobius"/>
    </source>
</evidence>
<evidence type="ECO:0000256" key="4">
    <source>
        <dbReference type="ARBA" id="ARBA00022692"/>
    </source>
</evidence>
<dbReference type="SUPFAM" id="SSF54909">
    <property type="entry name" value="Dimeric alpha+beta barrel"/>
    <property type="match status" value="1"/>
</dbReference>
<dbReference type="Gene3D" id="1.20.1250.20">
    <property type="entry name" value="MFS general substrate transporter like domains"/>
    <property type="match status" value="1"/>
</dbReference>
<feature type="transmembrane region" description="Helical" evidence="7">
    <location>
        <begin position="260"/>
        <end position="279"/>
    </location>
</feature>
<feature type="transmembrane region" description="Helical" evidence="7">
    <location>
        <begin position="349"/>
        <end position="368"/>
    </location>
</feature>
<feature type="transmembrane region" description="Helical" evidence="7">
    <location>
        <begin position="228"/>
        <end position="248"/>
    </location>
</feature>
<feature type="transmembrane region" description="Helical" evidence="7">
    <location>
        <begin position="82"/>
        <end position="104"/>
    </location>
</feature>
<evidence type="ECO:0000256" key="5">
    <source>
        <dbReference type="ARBA" id="ARBA00022989"/>
    </source>
</evidence>
<evidence type="ECO:0000256" key="3">
    <source>
        <dbReference type="ARBA" id="ARBA00022475"/>
    </source>
</evidence>
<feature type="transmembrane region" description="Helical" evidence="7">
    <location>
        <begin position="291"/>
        <end position="309"/>
    </location>
</feature>
<keyword evidence="4 7" id="KW-0812">Transmembrane</keyword>
<dbReference type="InterPro" id="IPR036259">
    <property type="entry name" value="MFS_trans_sf"/>
</dbReference>
<feature type="transmembrane region" description="Helical" evidence="7">
    <location>
        <begin position="176"/>
        <end position="194"/>
    </location>
</feature>
<evidence type="ECO:0000256" key="6">
    <source>
        <dbReference type="ARBA" id="ARBA00023136"/>
    </source>
</evidence>
<comment type="subcellular location">
    <subcellularLocation>
        <location evidence="1">Cell membrane</location>
        <topology evidence="1">Multi-pass membrane protein</topology>
    </subcellularLocation>
</comment>
<dbReference type="SUPFAM" id="SSF103473">
    <property type="entry name" value="MFS general substrate transporter"/>
    <property type="match status" value="1"/>
</dbReference>
<keyword evidence="3" id="KW-1003">Cell membrane</keyword>
<reference evidence="9 10" key="1">
    <citation type="submission" date="2024-04" db="EMBL/GenBank/DDBJ databases">
        <authorList>
            <person name="Cremers G."/>
        </authorList>
    </citation>
    <scope>NUCLEOTIDE SEQUENCE [LARGE SCALE GENOMIC DNA]</scope>
    <source>
        <strain evidence="9">MeCH1-AG</strain>
    </source>
</reference>
<gene>
    <name evidence="9" type="ORF">MECH1_V1_1330</name>
</gene>